<keyword evidence="3" id="KW-0813">Transport</keyword>
<dbReference type="Pfam" id="PF19055">
    <property type="entry name" value="ABC2_membrane_7"/>
    <property type="match status" value="1"/>
</dbReference>
<dbReference type="GO" id="GO:0140359">
    <property type="term" value="F:ABC-type transporter activity"/>
    <property type="evidence" value="ECO:0007669"/>
    <property type="project" value="InterPro"/>
</dbReference>
<evidence type="ECO:0000313" key="10">
    <source>
        <dbReference type="Proteomes" id="UP000479000"/>
    </source>
</evidence>
<evidence type="ECO:0000313" key="9">
    <source>
        <dbReference type="EMBL" id="CAB0007022.1"/>
    </source>
</evidence>
<dbReference type="PANTHER" id="PTHR48041:SF78">
    <property type="entry name" value="ABC TRANSPORTER EXPRESSED IN TRACHEA, ISOFORM A"/>
    <property type="match status" value="1"/>
</dbReference>
<dbReference type="EMBL" id="CADCXU010018600">
    <property type="protein sequence ID" value="CAB0007022.1"/>
    <property type="molecule type" value="Genomic_DNA"/>
</dbReference>
<feature type="domain" description="ABC transporter" evidence="7">
    <location>
        <begin position="62"/>
        <end position="154"/>
    </location>
</feature>
<evidence type="ECO:0000256" key="3">
    <source>
        <dbReference type="ARBA" id="ARBA00022448"/>
    </source>
</evidence>
<dbReference type="InterPro" id="IPR003439">
    <property type="entry name" value="ABC_transporter-like_ATP-bd"/>
</dbReference>
<feature type="domain" description="ABC transporter family G" evidence="8">
    <location>
        <begin position="190"/>
        <end position="240"/>
    </location>
</feature>
<dbReference type="Gene3D" id="3.40.50.300">
    <property type="entry name" value="P-loop containing nucleotide triphosphate hydrolases"/>
    <property type="match status" value="2"/>
</dbReference>
<dbReference type="AlphaFoldDB" id="A0A6H5GS49"/>
<proteinExistence type="inferred from homology"/>
<dbReference type="SUPFAM" id="SSF52540">
    <property type="entry name" value="P-loop containing nucleoside triphosphate hydrolases"/>
    <property type="match status" value="1"/>
</dbReference>
<evidence type="ECO:0000256" key="5">
    <source>
        <dbReference type="ARBA" id="ARBA00022989"/>
    </source>
</evidence>
<dbReference type="Pfam" id="PF00005">
    <property type="entry name" value="ABC_tran"/>
    <property type="match status" value="1"/>
</dbReference>
<evidence type="ECO:0008006" key="11">
    <source>
        <dbReference type="Google" id="ProtNLM"/>
    </source>
</evidence>
<evidence type="ECO:0000259" key="8">
    <source>
        <dbReference type="Pfam" id="PF19055"/>
    </source>
</evidence>
<dbReference type="InterPro" id="IPR050352">
    <property type="entry name" value="ABCG_transporters"/>
</dbReference>
<sequence>HIHVMKLDPVKVTRIVTLRPLHRLNPNGPNCLIFLTEHPRTLNRWLETYSRWSVPGSKKQILKNVSGRFRSGHLNAILGPSGAGKTCLLNAISGYKTSGVSGVMKTNGQPRDERKFRQNSCYITQEDLLVPMLSLHELMTFAAKLKLPPTFTGKQRRAVVRGLDNVTCSNLLKLLRNLAHQGRTIICTIHQPSASLFELFDHVFFLSAGVCIYQGATNQLVPFLSSVDLPCPTTYNPADYSEYSTSQKLSKF</sequence>
<dbReference type="InterPro" id="IPR027417">
    <property type="entry name" value="P-loop_NTPase"/>
</dbReference>
<dbReference type="GO" id="GO:0005524">
    <property type="term" value="F:ATP binding"/>
    <property type="evidence" value="ECO:0007669"/>
    <property type="project" value="InterPro"/>
</dbReference>
<feature type="non-terminal residue" evidence="9">
    <location>
        <position position="1"/>
    </location>
</feature>
<protein>
    <recommendedName>
        <fullName evidence="11">ABC transporter domain-containing protein</fullName>
    </recommendedName>
</protein>
<keyword evidence="6" id="KW-0472">Membrane</keyword>
<keyword evidence="10" id="KW-1185">Reference proteome</keyword>
<evidence type="ECO:0000256" key="4">
    <source>
        <dbReference type="ARBA" id="ARBA00022692"/>
    </source>
</evidence>
<evidence type="ECO:0000256" key="2">
    <source>
        <dbReference type="ARBA" id="ARBA00005814"/>
    </source>
</evidence>
<evidence type="ECO:0000256" key="6">
    <source>
        <dbReference type="ARBA" id="ARBA00023136"/>
    </source>
</evidence>
<dbReference type="GO" id="GO:0005886">
    <property type="term" value="C:plasma membrane"/>
    <property type="evidence" value="ECO:0007669"/>
    <property type="project" value="TreeGrafter"/>
</dbReference>
<dbReference type="PANTHER" id="PTHR48041">
    <property type="entry name" value="ABC TRANSPORTER G FAMILY MEMBER 28"/>
    <property type="match status" value="1"/>
</dbReference>
<evidence type="ECO:0000256" key="1">
    <source>
        <dbReference type="ARBA" id="ARBA00004141"/>
    </source>
</evidence>
<dbReference type="Proteomes" id="UP000479000">
    <property type="component" value="Unassembled WGS sequence"/>
</dbReference>
<accession>A0A6H5GS49</accession>
<dbReference type="GO" id="GO:0016887">
    <property type="term" value="F:ATP hydrolysis activity"/>
    <property type="evidence" value="ECO:0007669"/>
    <property type="project" value="InterPro"/>
</dbReference>
<gene>
    <name evidence="9" type="ORF">NTEN_LOCUS12431</name>
</gene>
<comment type="similarity">
    <text evidence="2">Belongs to the ABC transporter superfamily. ABCG family. Eye pigment precursor importer (TC 3.A.1.204) subfamily.</text>
</comment>
<keyword evidence="5" id="KW-1133">Transmembrane helix</keyword>
<evidence type="ECO:0000259" key="7">
    <source>
        <dbReference type="Pfam" id="PF00005"/>
    </source>
</evidence>
<reference evidence="9 10" key="1">
    <citation type="submission" date="2020-02" db="EMBL/GenBank/DDBJ databases">
        <authorList>
            <person name="Ferguson B K."/>
        </authorList>
    </citation>
    <scope>NUCLEOTIDE SEQUENCE [LARGE SCALE GENOMIC DNA]</scope>
</reference>
<dbReference type="OrthoDB" id="66620at2759"/>
<dbReference type="InterPro" id="IPR043926">
    <property type="entry name" value="ABCG_dom"/>
</dbReference>
<name>A0A6H5GS49_9HEMI</name>
<keyword evidence="4" id="KW-0812">Transmembrane</keyword>
<organism evidence="9 10">
    <name type="scientific">Nesidiocoris tenuis</name>
    <dbReference type="NCBI Taxonomy" id="355587"/>
    <lineage>
        <taxon>Eukaryota</taxon>
        <taxon>Metazoa</taxon>
        <taxon>Ecdysozoa</taxon>
        <taxon>Arthropoda</taxon>
        <taxon>Hexapoda</taxon>
        <taxon>Insecta</taxon>
        <taxon>Pterygota</taxon>
        <taxon>Neoptera</taxon>
        <taxon>Paraneoptera</taxon>
        <taxon>Hemiptera</taxon>
        <taxon>Heteroptera</taxon>
        <taxon>Panheteroptera</taxon>
        <taxon>Cimicomorpha</taxon>
        <taxon>Miridae</taxon>
        <taxon>Dicyphina</taxon>
        <taxon>Nesidiocoris</taxon>
    </lineage>
</organism>
<comment type="subcellular location">
    <subcellularLocation>
        <location evidence="1">Membrane</location>
        <topology evidence="1">Multi-pass membrane protein</topology>
    </subcellularLocation>
</comment>